<protein>
    <recommendedName>
        <fullName evidence="1">DUF5615 domain-containing protein</fullName>
    </recommendedName>
</protein>
<accession>E1YJJ0</accession>
<sequence>MPDTPSQLCFLLDQNIPIAISAWMKSQYPYWTIHHVNDLGFQGKPDSFLYKWAQEHCAIVITYDEDFADARMYPLGKHHGVIRLRVWPTTTENTQEALRRLLTQVHETNIINSLIIIDNNKIRIRKL</sequence>
<gene>
    <name evidence="2" type="ORF">N47_E49560</name>
</gene>
<evidence type="ECO:0000313" key="2">
    <source>
        <dbReference type="EMBL" id="CBX31444.1"/>
    </source>
</evidence>
<name>E1YJJ0_9BACT</name>
<dbReference type="InterPro" id="IPR041049">
    <property type="entry name" value="DUF5615"/>
</dbReference>
<dbReference type="EMBL" id="FR695877">
    <property type="protein sequence ID" value="CBX31444.1"/>
    <property type="molecule type" value="Genomic_DNA"/>
</dbReference>
<evidence type="ECO:0000259" key="1">
    <source>
        <dbReference type="Pfam" id="PF18480"/>
    </source>
</evidence>
<organism evidence="2">
    <name type="scientific">uncultured Desulfobacterium sp</name>
    <dbReference type="NCBI Taxonomy" id="201089"/>
    <lineage>
        <taxon>Bacteria</taxon>
        <taxon>Pseudomonadati</taxon>
        <taxon>Thermodesulfobacteriota</taxon>
        <taxon>Desulfobacteria</taxon>
        <taxon>Desulfobacterales</taxon>
        <taxon>Desulfobacteriaceae</taxon>
        <taxon>Desulfobacterium</taxon>
        <taxon>environmental samples</taxon>
    </lineage>
</organism>
<proteinExistence type="predicted"/>
<dbReference type="Pfam" id="PF18480">
    <property type="entry name" value="DUF5615"/>
    <property type="match status" value="1"/>
</dbReference>
<feature type="domain" description="DUF5615" evidence="1">
    <location>
        <begin position="10"/>
        <end position="118"/>
    </location>
</feature>
<reference evidence="2" key="1">
    <citation type="journal article" date="2011" name="Environ. Microbiol.">
        <title>Genomic insights into the metabolic potential of the polycyclic aromatic hydrocarbon degrading sulfate-reducing Deltaproteobacterium N47.</title>
        <authorList>
            <person name="Bergmann F."/>
            <person name="Selesi D."/>
            <person name="Weinmaier T."/>
            <person name="Tischler P."/>
            <person name="Rattei T."/>
            <person name="Meckenstock R.U."/>
        </authorList>
    </citation>
    <scope>NUCLEOTIDE SEQUENCE</scope>
</reference>
<dbReference type="AlphaFoldDB" id="E1YJJ0"/>